<dbReference type="Proteomes" id="UP000292702">
    <property type="component" value="Unassembled WGS sequence"/>
</dbReference>
<dbReference type="Pfam" id="PF00026">
    <property type="entry name" value="Asp"/>
    <property type="match status" value="1"/>
</dbReference>
<comment type="similarity">
    <text evidence="1">Belongs to the peptidase A1 family.</text>
</comment>
<evidence type="ECO:0000313" key="6">
    <source>
        <dbReference type="Proteomes" id="UP000292702"/>
    </source>
</evidence>
<proteinExistence type="inferred from homology"/>
<dbReference type="InterPro" id="IPR033121">
    <property type="entry name" value="PEPTIDASE_A1"/>
</dbReference>
<dbReference type="InterPro" id="IPR001461">
    <property type="entry name" value="Aspartic_peptidase_A1"/>
</dbReference>
<dbReference type="InterPro" id="IPR021109">
    <property type="entry name" value="Peptidase_aspartic_dom_sf"/>
</dbReference>
<evidence type="ECO:0000256" key="1">
    <source>
        <dbReference type="ARBA" id="ARBA00007447"/>
    </source>
</evidence>
<feature type="domain" description="Peptidase A1" evidence="4">
    <location>
        <begin position="1"/>
        <end position="130"/>
    </location>
</feature>
<dbReference type="PROSITE" id="PS51767">
    <property type="entry name" value="PEPTIDASE_A1"/>
    <property type="match status" value="1"/>
</dbReference>
<dbReference type="OrthoDB" id="2793756at2759"/>
<sequence length="199" mass="20211">MGRVSRCLRGRHRWAAIDTGTTGIGGPADVLDDLYAAVPGATAGSGQFQGFYIYPCSTDVTVSMRFGSSQNNWTISSADFKFQQIDNTNCVGALFQIAGGQNTPAWIVGDTFLKNVYSVYRSSPGSVGFANLSSTALAMNGVNAAAPSPTSASNAPGATASGGSSPNSSAALPSSRTSLGARGLAVCAGVVVAAMVWVL</sequence>
<feature type="transmembrane region" description="Helical" evidence="3">
    <location>
        <begin position="179"/>
        <end position="198"/>
    </location>
</feature>
<dbReference type="STRING" id="92696.A0A4R0R8E5"/>
<feature type="region of interest" description="Disordered" evidence="2">
    <location>
        <begin position="148"/>
        <end position="172"/>
    </location>
</feature>
<dbReference type="AlphaFoldDB" id="A0A4R0R8E5"/>
<dbReference type="GO" id="GO:0006508">
    <property type="term" value="P:proteolysis"/>
    <property type="evidence" value="ECO:0007669"/>
    <property type="project" value="InterPro"/>
</dbReference>
<dbReference type="GO" id="GO:0004190">
    <property type="term" value="F:aspartic-type endopeptidase activity"/>
    <property type="evidence" value="ECO:0007669"/>
    <property type="project" value="InterPro"/>
</dbReference>
<dbReference type="PANTHER" id="PTHR47966">
    <property type="entry name" value="BETA-SITE APP-CLEAVING ENZYME, ISOFORM A-RELATED"/>
    <property type="match status" value="1"/>
</dbReference>
<keyword evidence="3" id="KW-1133">Transmembrane helix</keyword>
<dbReference type="EMBL" id="RWJN01000340">
    <property type="protein sequence ID" value="TCD62856.1"/>
    <property type="molecule type" value="Genomic_DNA"/>
</dbReference>
<keyword evidence="3" id="KW-0812">Transmembrane</keyword>
<organism evidence="5 6">
    <name type="scientific">Steccherinum ochraceum</name>
    <dbReference type="NCBI Taxonomy" id="92696"/>
    <lineage>
        <taxon>Eukaryota</taxon>
        <taxon>Fungi</taxon>
        <taxon>Dikarya</taxon>
        <taxon>Basidiomycota</taxon>
        <taxon>Agaricomycotina</taxon>
        <taxon>Agaricomycetes</taxon>
        <taxon>Polyporales</taxon>
        <taxon>Steccherinaceae</taxon>
        <taxon>Steccherinum</taxon>
    </lineage>
</organism>
<accession>A0A4R0R8E5</accession>
<name>A0A4R0R8E5_9APHY</name>
<dbReference type="PANTHER" id="PTHR47966:SF57">
    <property type="entry name" value="PEPTIDASE A1 DOMAIN-CONTAINING PROTEIN"/>
    <property type="match status" value="1"/>
</dbReference>
<comment type="caution">
    <text evidence="5">The sequence shown here is derived from an EMBL/GenBank/DDBJ whole genome shotgun (WGS) entry which is preliminary data.</text>
</comment>
<evidence type="ECO:0000256" key="2">
    <source>
        <dbReference type="SAM" id="MobiDB-lite"/>
    </source>
</evidence>
<evidence type="ECO:0000256" key="3">
    <source>
        <dbReference type="SAM" id="Phobius"/>
    </source>
</evidence>
<dbReference type="Gene3D" id="2.40.70.10">
    <property type="entry name" value="Acid Proteases"/>
    <property type="match status" value="1"/>
</dbReference>
<evidence type="ECO:0000259" key="4">
    <source>
        <dbReference type="PROSITE" id="PS51767"/>
    </source>
</evidence>
<dbReference type="PRINTS" id="PR00792">
    <property type="entry name" value="PEPSIN"/>
</dbReference>
<dbReference type="SUPFAM" id="SSF50630">
    <property type="entry name" value="Acid proteases"/>
    <property type="match status" value="1"/>
</dbReference>
<keyword evidence="3" id="KW-0472">Membrane</keyword>
<protein>
    <recommendedName>
        <fullName evidence="4">Peptidase A1 domain-containing protein</fullName>
    </recommendedName>
</protein>
<keyword evidence="6" id="KW-1185">Reference proteome</keyword>
<evidence type="ECO:0000313" key="5">
    <source>
        <dbReference type="EMBL" id="TCD62856.1"/>
    </source>
</evidence>
<gene>
    <name evidence="5" type="ORF">EIP91_006337</name>
</gene>
<reference evidence="5 6" key="1">
    <citation type="submission" date="2018-11" db="EMBL/GenBank/DDBJ databases">
        <title>Genome assembly of Steccherinum ochraceum LE-BIN_3174, the white-rot fungus of the Steccherinaceae family (The Residual Polyporoid clade, Polyporales, Basidiomycota).</title>
        <authorList>
            <person name="Fedorova T.V."/>
            <person name="Glazunova O.A."/>
            <person name="Landesman E.O."/>
            <person name="Moiseenko K.V."/>
            <person name="Psurtseva N.V."/>
            <person name="Savinova O.S."/>
            <person name="Shakhova N.V."/>
            <person name="Tyazhelova T.V."/>
            <person name="Vasina D.V."/>
        </authorList>
    </citation>
    <scope>NUCLEOTIDE SEQUENCE [LARGE SCALE GENOMIC DNA]</scope>
    <source>
        <strain evidence="5 6">LE-BIN_3174</strain>
    </source>
</reference>